<keyword evidence="7" id="KW-1185">Reference proteome</keyword>
<keyword evidence="4" id="KW-0812">Transmembrane</keyword>
<evidence type="ECO:0000256" key="3">
    <source>
        <dbReference type="ARBA" id="ARBA00023163"/>
    </source>
</evidence>
<reference evidence="7" key="1">
    <citation type="submission" date="2016-11" db="EMBL/GenBank/DDBJ databases">
        <authorList>
            <person name="Varghese N."/>
            <person name="Submissions S."/>
        </authorList>
    </citation>
    <scope>NUCLEOTIDE SEQUENCE [LARGE SCALE GENOMIC DNA]</scope>
    <source>
        <strain evidence="7">DSM 24724</strain>
    </source>
</reference>
<dbReference type="PROSITE" id="PS00041">
    <property type="entry name" value="HTH_ARAC_FAMILY_1"/>
    <property type="match status" value="1"/>
</dbReference>
<keyword evidence="1" id="KW-0805">Transcription regulation</keyword>
<dbReference type="AlphaFoldDB" id="A0A1M7K4X9"/>
<feature type="transmembrane region" description="Helical" evidence="4">
    <location>
        <begin position="67"/>
        <end position="86"/>
    </location>
</feature>
<feature type="transmembrane region" description="Helical" evidence="4">
    <location>
        <begin position="6"/>
        <end position="22"/>
    </location>
</feature>
<dbReference type="PROSITE" id="PS01124">
    <property type="entry name" value="HTH_ARAC_FAMILY_2"/>
    <property type="match status" value="1"/>
</dbReference>
<dbReference type="GO" id="GO:0003700">
    <property type="term" value="F:DNA-binding transcription factor activity"/>
    <property type="evidence" value="ECO:0007669"/>
    <property type="project" value="InterPro"/>
</dbReference>
<keyword evidence="3" id="KW-0804">Transcription</keyword>
<feature type="transmembrane region" description="Helical" evidence="4">
    <location>
        <begin position="136"/>
        <end position="156"/>
    </location>
</feature>
<dbReference type="SUPFAM" id="SSF46689">
    <property type="entry name" value="Homeodomain-like"/>
    <property type="match status" value="1"/>
</dbReference>
<dbReference type="RefSeq" id="WP_068844482.1">
    <property type="nucleotide sequence ID" value="NZ_FRBT01000007.1"/>
</dbReference>
<dbReference type="OrthoDB" id="9779074at2"/>
<dbReference type="InterPro" id="IPR018062">
    <property type="entry name" value="HTH_AraC-typ_CS"/>
</dbReference>
<feature type="transmembrane region" description="Helical" evidence="4">
    <location>
        <begin position="34"/>
        <end position="52"/>
    </location>
</feature>
<evidence type="ECO:0000256" key="2">
    <source>
        <dbReference type="ARBA" id="ARBA00023125"/>
    </source>
</evidence>
<feature type="domain" description="HTH araC/xylS-type" evidence="5">
    <location>
        <begin position="269"/>
        <end position="375"/>
    </location>
</feature>
<dbReference type="Pfam" id="PF12833">
    <property type="entry name" value="HTH_18"/>
    <property type="match status" value="1"/>
</dbReference>
<dbReference type="GO" id="GO:0043565">
    <property type="term" value="F:sequence-specific DNA binding"/>
    <property type="evidence" value="ECO:0007669"/>
    <property type="project" value="InterPro"/>
</dbReference>
<name>A0A1M7K4X9_9FLAO</name>
<feature type="transmembrane region" description="Helical" evidence="4">
    <location>
        <begin position="206"/>
        <end position="226"/>
    </location>
</feature>
<evidence type="ECO:0000259" key="5">
    <source>
        <dbReference type="PROSITE" id="PS01124"/>
    </source>
</evidence>
<keyword evidence="4" id="KW-1133">Transmembrane helix</keyword>
<feature type="transmembrane region" description="Helical" evidence="4">
    <location>
        <begin position="177"/>
        <end position="200"/>
    </location>
</feature>
<sequence length="380" mass="44460">MYSIFNAIICGAAFLLTFIIFVNQNKVNIKANRWFGCFIFCIFLILLENVIIDSKILSETDILNELINISSFIVAPVFYLSVCYYIEPVRKWKAIDYLHFSFAFLVFILLVMSWAIDDNTKPEDISPEIVQKTIAIFNFIFSLYVFIYCFLAYKKIIKHEKTIRLLNSTSENLDLKWLKNIIVGVIFITIFWIFDIVFQISEGNKTFDILTSLIYFLSILYITYYWQKQKEIFPYSLKEKEEIETIIVETTLPKGKRKELLTDEELQEQKSNLLQLMEIEKPFLDFDLSLVKLAASMKISTHILSYVINNGFDENFYQFINRYRIEEAKKLMADLETNRLSLLGIGFSVGFNSKTVFNTTFKKVTGQTPSEYKKQIGSTL</sequence>
<dbReference type="PANTHER" id="PTHR43280">
    <property type="entry name" value="ARAC-FAMILY TRANSCRIPTIONAL REGULATOR"/>
    <property type="match status" value="1"/>
</dbReference>
<evidence type="ECO:0000256" key="1">
    <source>
        <dbReference type="ARBA" id="ARBA00023015"/>
    </source>
</evidence>
<evidence type="ECO:0000313" key="7">
    <source>
        <dbReference type="Proteomes" id="UP000184028"/>
    </source>
</evidence>
<dbReference type="InterPro" id="IPR018060">
    <property type="entry name" value="HTH_AraC"/>
</dbReference>
<accession>A0A1M7K4X9</accession>
<keyword evidence="2" id="KW-0238">DNA-binding</keyword>
<evidence type="ECO:0000313" key="6">
    <source>
        <dbReference type="EMBL" id="SHM60362.1"/>
    </source>
</evidence>
<dbReference type="InterPro" id="IPR009057">
    <property type="entry name" value="Homeodomain-like_sf"/>
</dbReference>
<dbReference type="Proteomes" id="UP000184028">
    <property type="component" value="Unassembled WGS sequence"/>
</dbReference>
<keyword evidence="4" id="KW-0472">Membrane</keyword>
<dbReference type="STRING" id="946677.SAMN05444484_107191"/>
<dbReference type="SMART" id="SM00342">
    <property type="entry name" value="HTH_ARAC"/>
    <property type="match status" value="1"/>
</dbReference>
<dbReference type="EMBL" id="FRBT01000007">
    <property type="protein sequence ID" value="SHM60362.1"/>
    <property type="molecule type" value="Genomic_DNA"/>
</dbReference>
<dbReference type="PANTHER" id="PTHR43280:SF29">
    <property type="entry name" value="ARAC-FAMILY TRANSCRIPTIONAL REGULATOR"/>
    <property type="match status" value="1"/>
</dbReference>
<gene>
    <name evidence="6" type="ORF">SAMN05444484_107191</name>
</gene>
<feature type="transmembrane region" description="Helical" evidence="4">
    <location>
        <begin position="98"/>
        <end position="116"/>
    </location>
</feature>
<dbReference type="Gene3D" id="1.10.10.60">
    <property type="entry name" value="Homeodomain-like"/>
    <property type="match status" value="1"/>
</dbReference>
<protein>
    <submittedName>
        <fullName evidence="6">Transcriptional regulator, AraC family</fullName>
    </submittedName>
</protein>
<organism evidence="6 7">
    <name type="scientific">Flavobacterium chilense</name>
    <dbReference type="NCBI Taxonomy" id="946677"/>
    <lineage>
        <taxon>Bacteria</taxon>
        <taxon>Pseudomonadati</taxon>
        <taxon>Bacteroidota</taxon>
        <taxon>Flavobacteriia</taxon>
        <taxon>Flavobacteriales</taxon>
        <taxon>Flavobacteriaceae</taxon>
        <taxon>Flavobacterium</taxon>
    </lineage>
</organism>
<proteinExistence type="predicted"/>
<evidence type="ECO:0000256" key="4">
    <source>
        <dbReference type="SAM" id="Phobius"/>
    </source>
</evidence>